<sequence>MVNLKAQIWVPPLNDCIKINNMEAKNWVPLANDCIKINTEAQVDWGKFKIGIGVIARDELRELKESKMDCVGRGKEPSTYPRIS</sequence>
<comment type="caution">
    <text evidence="1">The sequence shown here is derived from an EMBL/GenBank/DDBJ whole genome shotgun (WGS) entry which is preliminary data.</text>
</comment>
<gene>
    <name evidence="1" type="ORF">ACH5RR_023149</name>
</gene>
<reference evidence="1 2" key="1">
    <citation type="submission" date="2024-11" db="EMBL/GenBank/DDBJ databases">
        <title>A near-complete genome assembly of Cinchona calisaya.</title>
        <authorList>
            <person name="Lian D.C."/>
            <person name="Zhao X.W."/>
            <person name="Wei L."/>
        </authorList>
    </citation>
    <scope>NUCLEOTIDE SEQUENCE [LARGE SCALE GENOMIC DNA]</scope>
    <source>
        <tissue evidence="1">Nenye</tissue>
    </source>
</reference>
<dbReference type="EMBL" id="JBJUIK010000010">
    <property type="protein sequence ID" value="KAL3516247.1"/>
    <property type="molecule type" value="Genomic_DNA"/>
</dbReference>
<accession>A0ABD2ZD04</accession>
<proteinExistence type="predicted"/>
<dbReference type="AlphaFoldDB" id="A0ABD2ZD04"/>
<keyword evidence="2" id="KW-1185">Reference proteome</keyword>
<evidence type="ECO:0000313" key="1">
    <source>
        <dbReference type="EMBL" id="KAL3516247.1"/>
    </source>
</evidence>
<evidence type="ECO:0008006" key="3">
    <source>
        <dbReference type="Google" id="ProtNLM"/>
    </source>
</evidence>
<evidence type="ECO:0000313" key="2">
    <source>
        <dbReference type="Proteomes" id="UP001630127"/>
    </source>
</evidence>
<protein>
    <recommendedName>
        <fullName evidence="3">DUF4283 domain-containing protein</fullName>
    </recommendedName>
</protein>
<organism evidence="1 2">
    <name type="scientific">Cinchona calisaya</name>
    <dbReference type="NCBI Taxonomy" id="153742"/>
    <lineage>
        <taxon>Eukaryota</taxon>
        <taxon>Viridiplantae</taxon>
        <taxon>Streptophyta</taxon>
        <taxon>Embryophyta</taxon>
        <taxon>Tracheophyta</taxon>
        <taxon>Spermatophyta</taxon>
        <taxon>Magnoliopsida</taxon>
        <taxon>eudicotyledons</taxon>
        <taxon>Gunneridae</taxon>
        <taxon>Pentapetalae</taxon>
        <taxon>asterids</taxon>
        <taxon>lamiids</taxon>
        <taxon>Gentianales</taxon>
        <taxon>Rubiaceae</taxon>
        <taxon>Cinchonoideae</taxon>
        <taxon>Cinchoneae</taxon>
        <taxon>Cinchona</taxon>
    </lineage>
</organism>
<name>A0ABD2ZD04_9GENT</name>
<dbReference type="Proteomes" id="UP001630127">
    <property type="component" value="Unassembled WGS sequence"/>
</dbReference>